<keyword evidence="2" id="KW-1185">Reference proteome</keyword>
<organism evidence="1 2">
    <name type="scientific">Pomacea canaliculata</name>
    <name type="common">Golden apple snail</name>
    <dbReference type="NCBI Taxonomy" id="400727"/>
    <lineage>
        <taxon>Eukaryota</taxon>
        <taxon>Metazoa</taxon>
        <taxon>Spiralia</taxon>
        <taxon>Lophotrochozoa</taxon>
        <taxon>Mollusca</taxon>
        <taxon>Gastropoda</taxon>
        <taxon>Caenogastropoda</taxon>
        <taxon>Architaenioglossa</taxon>
        <taxon>Ampullarioidea</taxon>
        <taxon>Ampullariidae</taxon>
        <taxon>Pomacea</taxon>
    </lineage>
</organism>
<accession>A0A2T7P7F7</accession>
<protein>
    <submittedName>
        <fullName evidence="1">Uncharacterized protein</fullName>
    </submittedName>
</protein>
<gene>
    <name evidence="1" type="ORF">C0Q70_11924</name>
</gene>
<proteinExistence type="predicted"/>
<dbReference type="EMBL" id="PZQS01000006">
    <property type="protein sequence ID" value="PVD29326.1"/>
    <property type="molecule type" value="Genomic_DNA"/>
</dbReference>
<comment type="caution">
    <text evidence="1">The sequence shown here is derived from an EMBL/GenBank/DDBJ whole genome shotgun (WGS) entry which is preliminary data.</text>
</comment>
<dbReference type="AlphaFoldDB" id="A0A2T7P7F7"/>
<reference evidence="1 2" key="1">
    <citation type="submission" date="2018-04" db="EMBL/GenBank/DDBJ databases">
        <title>The genome of golden apple snail Pomacea canaliculata provides insight into stress tolerance and invasive adaptation.</title>
        <authorList>
            <person name="Liu C."/>
            <person name="Liu B."/>
            <person name="Ren Y."/>
            <person name="Zhang Y."/>
            <person name="Wang H."/>
            <person name="Li S."/>
            <person name="Jiang F."/>
            <person name="Yin L."/>
            <person name="Zhang G."/>
            <person name="Qian W."/>
            <person name="Fan W."/>
        </authorList>
    </citation>
    <scope>NUCLEOTIDE SEQUENCE [LARGE SCALE GENOMIC DNA]</scope>
    <source>
        <strain evidence="1">SZHN2017</strain>
        <tissue evidence="1">Muscle</tissue>
    </source>
</reference>
<evidence type="ECO:0000313" key="2">
    <source>
        <dbReference type="Proteomes" id="UP000245119"/>
    </source>
</evidence>
<evidence type="ECO:0000313" key="1">
    <source>
        <dbReference type="EMBL" id="PVD29326.1"/>
    </source>
</evidence>
<dbReference type="Proteomes" id="UP000245119">
    <property type="component" value="Linkage Group LG6"/>
</dbReference>
<sequence>MALASVGTVLLLGDFRCSTRGFVLVKVQLTDCIGGHILHFFLSLLCEDKSKQQLSHILSCLHEGREVISLTFCQSHQGASDMKCFSYRCRAKMSRGLGDTEVKMEFADVRVKDEKSGGEDGGATRRKEE</sequence>
<name>A0A2T7P7F7_POMCA</name>